<evidence type="ECO:0000313" key="2">
    <source>
        <dbReference type="Proteomes" id="UP001362999"/>
    </source>
</evidence>
<reference evidence="1 2" key="1">
    <citation type="journal article" date="2024" name="J Genomics">
        <title>Draft genome sequencing and assembly of Favolaschia claudopus CIRM-BRFM 2984 isolated from oak limbs.</title>
        <authorList>
            <person name="Navarro D."/>
            <person name="Drula E."/>
            <person name="Chaduli D."/>
            <person name="Cazenave R."/>
            <person name="Ahrendt S."/>
            <person name="Wang J."/>
            <person name="Lipzen A."/>
            <person name="Daum C."/>
            <person name="Barry K."/>
            <person name="Grigoriev I.V."/>
            <person name="Favel A."/>
            <person name="Rosso M.N."/>
            <person name="Martin F."/>
        </authorList>
    </citation>
    <scope>NUCLEOTIDE SEQUENCE [LARGE SCALE GENOMIC DNA]</scope>
    <source>
        <strain evidence="1 2">CIRM-BRFM 2984</strain>
    </source>
</reference>
<proteinExistence type="predicted"/>
<evidence type="ECO:0000313" key="1">
    <source>
        <dbReference type="EMBL" id="KAK7034209.1"/>
    </source>
</evidence>
<protein>
    <submittedName>
        <fullName evidence="1">Uncharacterized protein</fullName>
    </submittedName>
</protein>
<accession>A0AAW0C6K9</accession>
<sequence>MKNRFQAVFARYSGILSYWVGRGGSGLGRAGRLSGAVGRILANDSVEQANPQTQVTLRWRRSAPKLLGWPFMAAHLRLFSGTASSVCLRASHWGSLLPLLSERTPNGDGAVLERMMGDVNQKPP</sequence>
<dbReference type="AlphaFoldDB" id="A0AAW0C6K9"/>
<dbReference type="Proteomes" id="UP001362999">
    <property type="component" value="Unassembled WGS sequence"/>
</dbReference>
<dbReference type="EMBL" id="JAWWNJ010000021">
    <property type="protein sequence ID" value="KAK7034209.1"/>
    <property type="molecule type" value="Genomic_DNA"/>
</dbReference>
<keyword evidence="2" id="KW-1185">Reference proteome</keyword>
<name>A0AAW0C6K9_9AGAR</name>
<comment type="caution">
    <text evidence="1">The sequence shown here is derived from an EMBL/GenBank/DDBJ whole genome shotgun (WGS) entry which is preliminary data.</text>
</comment>
<gene>
    <name evidence="1" type="ORF">R3P38DRAFT_2772306</name>
</gene>
<organism evidence="1 2">
    <name type="scientific">Favolaschia claudopus</name>
    <dbReference type="NCBI Taxonomy" id="2862362"/>
    <lineage>
        <taxon>Eukaryota</taxon>
        <taxon>Fungi</taxon>
        <taxon>Dikarya</taxon>
        <taxon>Basidiomycota</taxon>
        <taxon>Agaricomycotina</taxon>
        <taxon>Agaricomycetes</taxon>
        <taxon>Agaricomycetidae</taxon>
        <taxon>Agaricales</taxon>
        <taxon>Marasmiineae</taxon>
        <taxon>Mycenaceae</taxon>
        <taxon>Favolaschia</taxon>
    </lineage>
</organism>